<evidence type="ECO:0000313" key="1">
    <source>
        <dbReference type="EMBL" id="KAE9396694.1"/>
    </source>
</evidence>
<dbReference type="EMBL" id="ML769509">
    <property type="protein sequence ID" value="KAE9396694.1"/>
    <property type="molecule type" value="Genomic_DNA"/>
</dbReference>
<gene>
    <name evidence="1" type="ORF">BT96DRAFT_996467</name>
</gene>
<proteinExistence type="predicted"/>
<dbReference type="AlphaFoldDB" id="A0A6A4HHU9"/>
<organism evidence="1 2">
    <name type="scientific">Gymnopus androsaceus JB14</name>
    <dbReference type="NCBI Taxonomy" id="1447944"/>
    <lineage>
        <taxon>Eukaryota</taxon>
        <taxon>Fungi</taxon>
        <taxon>Dikarya</taxon>
        <taxon>Basidiomycota</taxon>
        <taxon>Agaricomycotina</taxon>
        <taxon>Agaricomycetes</taxon>
        <taxon>Agaricomycetidae</taxon>
        <taxon>Agaricales</taxon>
        <taxon>Marasmiineae</taxon>
        <taxon>Omphalotaceae</taxon>
        <taxon>Gymnopus</taxon>
    </lineage>
</organism>
<dbReference type="Proteomes" id="UP000799118">
    <property type="component" value="Unassembled WGS sequence"/>
</dbReference>
<name>A0A6A4HHU9_9AGAR</name>
<keyword evidence="2" id="KW-1185">Reference proteome</keyword>
<accession>A0A6A4HHU9</accession>
<evidence type="ECO:0000313" key="2">
    <source>
        <dbReference type="Proteomes" id="UP000799118"/>
    </source>
</evidence>
<protein>
    <submittedName>
        <fullName evidence="1">Uncharacterized protein</fullName>
    </submittedName>
</protein>
<reference evidence="1" key="1">
    <citation type="journal article" date="2019" name="Environ. Microbiol.">
        <title>Fungal ecological strategies reflected in gene transcription - a case study of two litter decomposers.</title>
        <authorList>
            <person name="Barbi F."/>
            <person name="Kohler A."/>
            <person name="Barry K."/>
            <person name="Baskaran P."/>
            <person name="Daum C."/>
            <person name="Fauchery L."/>
            <person name="Ihrmark K."/>
            <person name="Kuo A."/>
            <person name="LaButti K."/>
            <person name="Lipzen A."/>
            <person name="Morin E."/>
            <person name="Grigoriev I.V."/>
            <person name="Henrissat B."/>
            <person name="Lindahl B."/>
            <person name="Martin F."/>
        </authorList>
    </citation>
    <scope>NUCLEOTIDE SEQUENCE</scope>
    <source>
        <strain evidence="1">JB14</strain>
    </source>
</reference>
<sequence>MNEEEEEAFKEHEKAASKKYFLKNWEAILKKADLKHWWYALHMHMCAIHGEVQAGGHIALCKGKLQSRLLEQPDNMDGDGIVYE</sequence>